<gene>
    <name evidence="5" type="ORF">R4Z09_27665</name>
</gene>
<dbReference type="Proteomes" id="UP001357223">
    <property type="component" value="Chromosome"/>
</dbReference>
<dbReference type="InterPro" id="IPR045851">
    <property type="entry name" value="AMP-bd_C_sf"/>
</dbReference>
<evidence type="ECO:0000313" key="6">
    <source>
        <dbReference type="Proteomes" id="UP001357223"/>
    </source>
</evidence>
<evidence type="ECO:0000259" key="4">
    <source>
        <dbReference type="Pfam" id="PF13193"/>
    </source>
</evidence>
<sequence>MLSSCYGLSIGELLERVNESSPEKEAVYDGVRRLSYKDLLNESNNLASGLAQIGIQKGDRVAICLPTWYEFITIVFAVAKIGAVVVPLNTRYRENEAEYILKDSGAKVVFFTETADKVNHLAQFLSIKKRNPAIQQLISVRFEHEELMSYQEMLEIGNSLKYSSPSINVKEDLFCIVYTSGTTGTQKGVMITHDNMLTVGINSYEVNDMQKDDVILHVAPYFHVMGLGAIVRLVLYEVKAVILETFNAKKVLQLIEQEKITVHVGVPSMYILELKELTAHPYDLTSLRKAFIAGAPCPVETIRRVKKEMNCVVQNSYGMTETSLGLTYTNFDDDDIVHAETVGKAIPGVELKVVNDSRREVPIGDIGELACKTPGLMKGYYNLPDKTKEAIDEDGWFYTGDLVSINKDGYVKIVGRKKDMIIRGGYNIYPTEIEELFYLHPSIIEAAIVGLPNTVLGEASCAALVVKENSKETIEDFERFIKDKIADYKKPDHIVLLKELPKTASGKVKKHVLKEQIVNERFITLR</sequence>
<feature type="domain" description="AMP-binding enzyme C-terminal" evidence="4">
    <location>
        <begin position="432"/>
        <end position="507"/>
    </location>
</feature>
<reference evidence="5 6" key="1">
    <citation type="submission" date="2023-10" db="EMBL/GenBank/DDBJ databases">
        <title>Niallia locisalis sp.nov. isolated from a salt pond sample.</title>
        <authorList>
            <person name="Li X.-J."/>
            <person name="Dong L."/>
        </authorList>
    </citation>
    <scope>NUCLEOTIDE SEQUENCE [LARGE SCALE GENOMIC DNA]</scope>
    <source>
        <strain evidence="5 6">DSM 29761</strain>
    </source>
</reference>
<evidence type="ECO:0000313" key="5">
    <source>
        <dbReference type="EMBL" id="WVX80951.1"/>
    </source>
</evidence>
<organism evidence="5 6">
    <name type="scientific">Niallia oryzisoli</name>
    <dbReference type="NCBI Taxonomy" id="1737571"/>
    <lineage>
        <taxon>Bacteria</taxon>
        <taxon>Bacillati</taxon>
        <taxon>Bacillota</taxon>
        <taxon>Bacilli</taxon>
        <taxon>Bacillales</taxon>
        <taxon>Bacillaceae</taxon>
        <taxon>Niallia</taxon>
    </lineage>
</organism>
<accession>A0ABZ2CB31</accession>
<dbReference type="Gene3D" id="3.40.50.12780">
    <property type="entry name" value="N-terminal domain of ligase-like"/>
    <property type="match status" value="1"/>
</dbReference>
<dbReference type="EMBL" id="CP137640">
    <property type="protein sequence ID" value="WVX80951.1"/>
    <property type="molecule type" value="Genomic_DNA"/>
</dbReference>
<dbReference type="Gene3D" id="3.30.300.30">
    <property type="match status" value="1"/>
</dbReference>
<keyword evidence="2" id="KW-0436">Ligase</keyword>
<protein>
    <submittedName>
        <fullName evidence="5">Class I adenylate-forming enzyme family protein</fullName>
    </submittedName>
</protein>
<name>A0ABZ2CB31_9BACI</name>
<dbReference type="Pfam" id="PF13193">
    <property type="entry name" value="AMP-binding_C"/>
    <property type="match status" value="1"/>
</dbReference>
<comment type="similarity">
    <text evidence="1">Belongs to the ATP-dependent AMP-binding enzyme family.</text>
</comment>
<dbReference type="SUPFAM" id="SSF56801">
    <property type="entry name" value="Acetyl-CoA synthetase-like"/>
    <property type="match status" value="1"/>
</dbReference>
<feature type="domain" description="AMP-dependent synthetase/ligase" evidence="3">
    <location>
        <begin position="15"/>
        <end position="381"/>
    </location>
</feature>
<evidence type="ECO:0000256" key="2">
    <source>
        <dbReference type="ARBA" id="ARBA00022598"/>
    </source>
</evidence>
<dbReference type="Pfam" id="PF00501">
    <property type="entry name" value="AMP-binding"/>
    <property type="match status" value="1"/>
</dbReference>
<dbReference type="InterPro" id="IPR042099">
    <property type="entry name" value="ANL_N_sf"/>
</dbReference>
<evidence type="ECO:0000259" key="3">
    <source>
        <dbReference type="Pfam" id="PF00501"/>
    </source>
</evidence>
<dbReference type="InterPro" id="IPR025110">
    <property type="entry name" value="AMP-bd_C"/>
</dbReference>
<dbReference type="RefSeq" id="WP_338449881.1">
    <property type="nucleotide sequence ID" value="NZ_CP137640.1"/>
</dbReference>
<proteinExistence type="inferred from homology"/>
<dbReference type="PANTHER" id="PTHR43201:SF5">
    <property type="entry name" value="MEDIUM-CHAIN ACYL-COA LIGASE ACSF2, MITOCHONDRIAL"/>
    <property type="match status" value="1"/>
</dbReference>
<dbReference type="InterPro" id="IPR000873">
    <property type="entry name" value="AMP-dep_synth/lig_dom"/>
</dbReference>
<evidence type="ECO:0000256" key="1">
    <source>
        <dbReference type="ARBA" id="ARBA00006432"/>
    </source>
</evidence>
<dbReference type="PANTHER" id="PTHR43201">
    <property type="entry name" value="ACYL-COA SYNTHETASE"/>
    <property type="match status" value="1"/>
</dbReference>
<keyword evidence="6" id="KW-1185">Reference proteome</keyword>